<keyword evidence="3" id="KW-1185">Reference proteome</keyword>
<gene>
    <name evidence="2" type="ORF">SAMN05444276_101185</name>
</gene>
<organism evidence="2 3">
    <name type="scientific">Paracoccus sanguinis</name>
    <dbReference type="NCBI Taxonomy" id="1545044"/>
    <lineage>
        <taxon>Bacteria</taxon>
        <taxon>Pseudomonadati</taxon>
        <taxon>Pseudomonadota</taxon>
        <taxon>Alphaproteobacteria</taxon>
        <taxon>Rhodobacterales</taxon>
        <taxon>Paracoccaceae</taxon>
        <taxon>Paracoccus</taxon>
    </lineage>
</organism>
<evidence type="ECO:0000313" key="3">
    <source>
        <dbReference type="Proteomes" id="UP000182944"/>
    </source>
</evidence>
<feature type="region of interest" description="Disordered" evidence="1">
    <location>
        <begin position="1"/>
        <end position="21"/>
    </location>
</feature>
<dbReference type="EMBL" id="FNNA01000001">
    <property type="protein sequence ID" value="SDW12890.1"/>
    <property type="molecule type" value="Genomic_DNA"/>
</dbReference>
<dbReference type="AlphaFoldDB" id="A0A1H2R177"/>
<evidence type="ECO:0008006" key="4">
    <source>
        <dbReference type="Google" id="ProtNLM"/>
    </source>
</evidence>
<dbReference type="InterPro" id="IPR021335">
    <property type="entry name" value="DUF2948"/>
</dbReference>
<accession>A0A1H2R177</accession>
<name>A0A1H2R177_9RHOB</name>
<proteinExistence type="predicted"/>
<protein>
    <recommendedName>
        <fullName evidence="4">DUF2948 family protein</fullName>
    </recommendedName>
</protein>
<evidence type="ECO:0000313" key="2">
    <source>
        <dbReference type="EMBL" id="SDW12890.1"/>
    </source>
</evidence>
<dbReference type="Pfam" id="PF11164">
    <property type="entry name" value="DUF2948"/>
    <property type="match status" value="1"/>
</dbReference>
<sequence length="172" mass="18548">MSDPVPNGDARSMGRDASFADADPDRPLAIRAEDAEDLAVLAALAQDSVLTVADAVWDRQSRHFALLLSRFRWEDADAAEAEGRPFERVRTILAIGDVTAVRHDGIDRSDPGLVLSLLDLEWRPGEDGTGTLILQFAGDGAVAVDVEAMCVDLRDVARPHRAQAAARPQHGD</sequence>
<dbReference type="Proteomes" id="UP000182944">
    <property type="component" value="Unassembled WGS sequence"/>
</dbReference>
<reference evidence="3" key="1">
    <citation type="submission" date="2016-10" db="EMBL/GenBank/DDBJ databases">
        <authorList>
            <person name="Varghese N."/>
            <person name="Submissions S."/>
        </authorList>
    </citation>
    <scope>NUCLEOTIDE SEQUENCE [LARGE SCALE GENOMIC DNA]</scope>
    <source>
        <strain evidence="3">DSM 29303</strain>
    </source>
</reference>
<dbReference type="RefSeq" id="WP_231555410.1">
    <property type="nucleotide sequence ID" value="NZ_CP051542.1"/>
</dbReference>
<dbReference type="STRING" id="1545044.SAMN05444276_101185"/>
<evidence type="ECO:0000256" key="1">
    <source>
        <dbReference type="SAM" id="MobiDB-lite"/>
    </source>
</evidence>